<dbReference type="AlphaFoldDB" id="A0A2Z2KB49"/>
<evidence type="ECO:0000313" key="2">
    <source>
        <dbReference type="EMBL" id="ASA20083.1"/>
    </source>
</evidence>
<dbReference type="Proteomes" id="UP000249890">
    <property type="component" value="Chromosome"/>
</dbReference>
<protein>
    <recommendedName>
        <fullName evidence="1">Competence protein CoiA-like N-terminal domain-containing protein</fullName>
    </recommendedName>
</protein>
<keyword evidence="3" id="KW-1185">Reference proteome</keyword>
<dbReference type="InterPro" id="IPR057253">
    <property type="entry name" value="CoiA-like_N"/>
</dbReference>
<feature type="domain" description="Competence protein CoiA-like N-terminal" evidence="1">
    <location>
        <begin position="33"/>
        <end position="71"/>
    </location>
</feature>
<gene>
    <name evidence="2" type="ORF">B9T62_04305</name>
</gene>
<dbReference type="EMBL" id="CP021780">
    <property type="protein sequence ID" value="ASA20083.1"/>
    <property type="molecule type" value="Genomic_DNA"/>
</dbReference>
<dbReference type="KEGG" id="pdh:B9T62_04305"/>
<name>A0A2Z2KB49_9BACL</name>
<dbReference type="OrthoDB" id="3784230at2"/>
<sequence>MDVALYEGEILNITAEISRYSEVEKERMIDKYRKAAEKKAMLCPYCHEELRLRAGEIRDIHFAHLKGMSCQESEAYDTYHKQTKRENKKHSVIKEIIYNELKGQELIRPDLKVEYGYKEKAEEKWKHYPDIYLNKNGREFAVSVITNVHEIGDEKFVKTINKRNKYFTDKGLESIWFVEDRELADDYEHRVLHLWEAEYGLAIKTEEDYKWDELLKELREQFPGYTIPRLFGYRAHGPMNHDVRSLYYVHSIGDEITFSVYRLILDQMRSPFRAFALTKGYRMNISQALIVRDEILLSDKDQEDGNRLEFANRVLYQIEALEAADAVRRESNETRNEQQAREEYLASIAQETLEEVAEAHFTVEIDVVEYISKLKYLSLSPQESEALFYFLKLHRRELEDYGLTLLDVKKWVRYALGKINDPKIRMWLVEIEDL</sequence>
<accession>A0A2Z2KB49</accession>
<evidence type="ECO:0000259" key="1">
    <source>
        <dbReference type="Pfam" id="PF25164"/>
    </source>
</evidence>
<dbReference type="Pfam" id="PF25164">
    <property type="entry name" value="CoiA_N"/>
    <property type="match status" value="1"/>
</dbReference>
<reference evidence="2 3" key="1">
    <citation type="submission" date="2017-06" db="EMBL/GenBank/DDBJ databases">
        <title>Complete genome sequence of Paenibacillus donghaensis KCTC 13049T isolated from East Sea sediment, South Korea.</title>
        <authorList>
            <person name="Jung B.K."/>
            <person name="Hong S.-J."/>
            <person name="Shin J.-H."/>
        </authorList>
    </citation>
    <scope>NUCLEOTIDE SEQUENCE [LARGE SCALE GENOMIC DNA]</scope>
    <source>
        <strain evidence="2 3">KCTC 13049</strain>
    </source>
</reference>
<evidence type="ECO:0000313" key="3">
    <source>
        <dbReference type="Proteomes" id="UP000249890"/>
    </source>
</evidence>
<proteinExistence type="predicted"/>
<dbReference type="RefSeq" id="WP_087914106.1">
    <property type="nucleotide sequence ID" value="NZ_CP021780.1"/>
</dbReference>
<organism evidence="2 3">
    <name type="scientific">Paenibacillus donghaensis</name>
    <dbReference type="NCBI Taxonomy" id="414771"/>
    <lineage>
        <taxon>Bacteria</taxon>
        <taxon>Bacillati</taxon>
        <taxon>Bacillota</taxon>
        <taxon>Bacilli</taxon>
        <taxon>Bacillales</taxon>
        <taxon>Paenibacillaceae</taxon>
        <taxon>Paenibacillus</taxon>
    </lineage>
</organism>